<name>A0A1F4TRE9_UNCSA</name>
<dbReference type="InterPro" id="IPR011013">
    <property type="entry name" value="Gal_mutarotase_sf_dom"/>
</dbReference>
<evidence type="ECO:0000259" key="3">
    <source>
        <dbReference type="Pfam" id="PF03065"/>
    </source>
</evidence>
<dbReference type="EMBL" id="MEUI01000004">
    <property type="protein sequence ID" value="OGC35314.1"/>
    <property type="molecule type" value="Genomic_DNA"/>
</dbReference>
<dbReference type="InterPro" id="IPR015179">
    <property type="entry name" value="A-amylase/a-glucTrfase_C"/>
</dbReference>
<dbReference type="InterPro" id="IPR052046">
    <property type="entry name" value="GH57_Enzymes"/>
</dbReference>
<evidence type="ECO:0000256" key="1">
    <source>
        <dbReference type="ARBA" id="ARBA00006821"/>
    </source>
</evidence>
<proteinExistence type="inferred from homology"/>
<dbReference type="InterPro" id="IPR011330">
    <property type="entry name" value="Glyco_hydro/deAcase_b/a-brl"/>
</dbReference>
<organism evidence="6 7">
    <name type="scientific">candidate division WOR-1 bacterium RIFOXYC2_FULL_41_25</name>
    <dbReference type="NCBI Taxonomy" id="1802586"/>
    <lineage>
        <taxon>Bacteria</taxon>
        <taxon>Bacillati</taxon>
        <taxon>Saganbacteria</taxon>
    </lineage>
</organism>
<dbReference type="InterPro" id="IPR028995">
    <property type="entry name" value="Glyco_hydro_57/38_cen_sf"/>
</dbReference>
<evidence type="ECO:0000313" key="7">
    <source>
        <dbReference type="Proteomes" id="UP000177309"/>
    </source>
</evidence>
<dbReference type="GO" id="GO:0005975">
    <property type="term" value="P:carbohydrate metabolic process"/>
    <property type="evidence" value="ECO:0007669"/>
    <property type="project" value="InterPro"/>
</dbReference>
<dbReference type="InterPro" id="IPR014718">
    <property type="entry name" value="GH-type_carb-bd"/>
</dbReference>
<protein>
    <recommendedName>
        <fullName evidence="8">Glycoside hydrolase family 57 N-terminal domain-containing protein</fullName>
    </recommendedName>
</protein>
<feature type="domain" description="Alpha-amylase/4-alpha-glucanotransferase central" evidence="4">
    <location>
        <begin position="243"/>
        <end position="329"/>
    </location>
</feature>
<dbReference type="Pfam" id="PF09094">
    <property type="entry name" value="AmyA-A_glucT_m"/>
    <property type="match status" value="1"/>
</dbReference>
<dbReference type="GO" id="GO:0003824">
    <property type="term" value="F:catalytic activity"/>
    <property type="evidence" value="ECO:0007669"/>
    <property type="project" value="InterPro"/>
</dbReference>
<evidence type="ECO:0000256" key="2">
    <source>
        <dbReference type="ARBA" id="ARBA00023277"/>
    </source>
</evidence>
<dbReference type="Gene3D" id="2.70.98.10">
    <property type="match status" value="1"/>
</dbReference>
<dbReference type="Pfam" id="PF03065">
    <property type="entry name" value="Glyco_hydro_57"/>
    <property type="match status" value="1"/>
</dbReference>
<dbReference type="PANTHER" id="PTHR36306">
    <property type="entry name" value="ALPHA-AMYLASE-RELATED-RELATED"/>
    <property type="match status" value="1"/>
</dbReference>
<accession>A0A1F4TRE9</accession>
<comment type="caution">
    <text evidence="6">The sequence shown here is derived from an EMBL/GenBank/DDBJ whole genome shotgun (WGS) entry which is preliminary data.</text>
</comment>
<dbReference type="SUPFAM" id="SSF88688">
    <property type="entry name" value="Families 57/38 glycoside transferase middle domain"/>
    <property type="match status" value="1"/>
</dbReference>
<evidence type="ECO:0000259" key="4">
    <source>
        <dbReference type="Pfam" id="PF09094"/>
    </source>
</evidence>
<dbReference type="SUPFAM" id="SSF88713">
    <property type="entry name" value="Glycoside hydrolase/deacetylase"/>
    <property type="match status" value="1"/>
</dbReference>
<feature type="domain" description="Alpha-amylase/4-alpha-glucanotransferase C-terminal" evidence="5">
    <location>
        <begin position="349"/>
        <end position="396"/>
    </location>
</feature>
<evidence type="ECO:0000313" key="6">
    <source>
        <dbReference type="EMBL" id="OGC35314.1"/>
    </source>
</evidence>
<dbReference type="AlphaFoldDB" id="A0A1F4TRE9"/>
<dbReference type="PANTHER" id="PTHR36306:SF1">
    <property type="entry name" value="ALPHA-AMYLASE-RELATED"/>
    <property type="match status" value="1"/>
</dbReference>
<dbReference type="GO" id="GO:0030246">
    <property type="term" value="F:carbohydrate binding"/>
    <property type="evidence" value="ECO:0007669"/>
    <property type="project" value="InterPro"/>
</dbReference>
<keyword evidence="2" id="KW-0119">Carbohydrate metabolism</keyword>
<sequence length="587" mass="66913">MAKHPRIRFTVHYSGILYDWFLVKHPEFIDLLKKLVKRGQIEVLTGGYYEPILPFIPDVDKLGQIEMSNQFIRDKLGAVPAGLWLTEGVWEPSLPKVLSEAEIEYTLLDEHYFLAAGLSQDKLNGCYLTEDQGKMLKVFPIDGKLLELIPFKTPEETIKYLKSLAKEGNPSIAVFADDGEKFGFRQDNHHWIYEEGYLERLLTSLEENNKDIQTMTFSRYLEEYSALGQIYLPTASYPRMAAGFFRNFLVEFPEANNMHKKMLHVSNKLETLRSAKIFIGGGERDKQVGEIAQELFQGQCSCICWPEFVGGFFHQHLRGAIYEHLIKAEVGLEKFNRQGKEFAEVTVSDLNKDGQDEVIISNSILNLYCAPANGGAIYEIDYKPKAVNLINNLTRNSKPGYCFVDNFLAQGTNLDKFSSGEFKESGDFAGEPYFFMPKRSHHEVSLVLSREGMVAGLPLKVEKQISLVAKQSIIHLNYKITNLGKEQDEFWFGTEAIFSVGQKDLSGIVSGENKVKNIRVVDEMSIFDILLEFEEPTTVWRFPLEKFLPANSQEKASLQGTVIFPNWKFVLAPGESWENKIILRIEE</sequence>
<evidence type="ECO:0008006" key="8">
    <source>
        <dbReference type="Google" id="ProtNLM"/>
    </source>
</evidence>
<feature type="domain" description="Glycoside hydrolase family 57 N-terminal" evidence="3">
    <location>
        <begin position="3"/>
        <end position="233"/>
    </location>
</feature>
<gene>
    <name evidence="6" type="ORF">A2462_02465</name>
</gene>
<dbReference type="Pfam" id="PF09095">
    <property type="entry name" value="AmyA-gluTrfs_C"/>
    <property type="match status" value="2"/>
</dbReference>
<dbReference type="InterPro" id="IPR004300">
    <property type="entry name" value="Glyco_hydro_57_N"/>
</dbReference>
<feature type="domain" description="Alpha-amylase/4-alpha-glucanotransferase C-terminal" evidence="5">
    <location>
        <begin position="403"/>
        <end position="545"/>
    </location>
</feature>
<dbReference type="Proteomes" id="UP000177309">
    <property type="component" value="Unassembled WGS sequence"/>
</dbReference>
<evidence type="ECO:0000259" key="5">
    <source>
        <dbReference type="Pfam" id="PF09095"/>
    </source>
</evidence>
<dbReference type="Gene3D" id="3.20.110.20">
    <property type="match status" value="1"/>
</dbReference>
<comment type="similarity">
    <text evidence="1">Belongs to the glycosyl hydrolase 57 family.</text>
</comment>
<dbReference type="SUPFAM" id="SSF74650">
    <property type="entry name" value="Galactose mutarotase-like"/>
    <property type="match status" value="1"/>
</dbReference>
<dbReference type="InterPro" id="IPR015178">
    <property type="entry name" value="A-amylase/a-glucTrfase_central"/>
</dbReference>
<reference evidence="6 7" key="1">
    <citation type="journal article" date="2016" name="Nat. Commun.">
        <title>Thousands of microbial genomes shed light on interconnected biogeochemical processes in an aquifer system.</title>
        <authorList>
            <person name="Anantharaman K."/>
            <person name="Brown C.T."/>
            <person name="Hug L.A."/>
            <person name="Sharon I."/>
            <person name="Castelle C.J."/>
            <person name="Probst A.J."/>
            <person name="Thomas B.C."/>
            <person name="Singh A."/>
            <person name="Wilkins M.J."/>
            <person name="Karaoz U."/>
            <person name="Brodie E.L."/>
            <person name="Williams K.H."/>
            <person name="Hubbard S.S."/>
            <person name="Banfield J.F."/>
        </authorList>
    </citation>
    <scope>NUCLEOTIDE SEQUENCE [LARGE SCALE GENOMIC DNA]</scope>
</reference>